<dbReference type="SUPFAM" id="SSF55821">
    <property type="entry name" value="YrdC/RibB"/>
    <property type="match status" value="1"/>
</dbReference>
<dbReference type="InterPro" id="IPR017945">
    <property type="entry name" value="DHBP_synth_RibB-like_a/b_dom"/>
</dbReference>
<protein>
    <submittedName>
        <fullName evidence="2">Threonylcarbamoyl-AMP synthase</fullName>
    </submittedName>
</protein>
<dbReference type="Pfam" id="PF01300">
    <property type="entry name" value="Sua5_yciO_yrdC"/>
    <property type="match status" value="1"/>
</dbReference>
<dbReference type="PROSITE" id="PS51163">
    <property type="entry name" value="YRDC"/>
    <property type="match status" value="1"/>
</dbReference>
<dbReference type="Proteomes" id="UP000230821">
    <property type="component" value="Unassembled WGS sequence"/>
</dbReference>
<evidence type="ECO:0000259" key="1">
    <source>
        <dbReference type="PROSITE" id="PS51163"/>
    </source>
</evidence>
<dbReference type="PANTHER" id="PTHR42828">
    <property type="entry name" value="DHBP SYNTHASE RIBB-LIKE ALPHA/BETA DOMAIN-CONTAINING PROTEIN"/>
    <property type="match status" value="1"/>
</dbReference>
<feature type="domain" description="YrdC-like" evidence="1">
    <location>
        <begin position="12"/>
        <end position="197"/>
    </location>
</feature>
<dbReference type="Gene3D" id="3.90.870.10">
    <property type="entry name" value="DHBP synthase"/>
    <property type="match status" value="1"/>
</dbReference>
<reference evidence="2 3" key="1">
    <citation type="submission" date="2017-10" db="EMBL/GenBank/DDBJ databases">
        <title>Novel microbial diversity and functional potential in the marine mammal oral microbiome.</title>
        <authorList>
            <person name="Dudek N.K."/>
            <person name="Sun C.L."/>
            <person name="Burstein D."/>
            <person name="Kantor R.S."/>
            <person name="Aliaga Goltsman D.S."/>
            <person name="Bik E.M."/>
            <person name="Thomas B.C."/>
            <person name="Banfield J.F."/>
            <person name="Relman D.A."/>
        </authorList>
    </citation>
    <scope>NUCLEOTIDE SEQUENCE [LARGE SCALE GENOMIC DNA]</scope>
    <source>
        <strain evidence="2">DOLJORAL78_47_16</strain>
    </source>
</reference>
<comment type="caution">
    <text evidence="2">The sequence shown here is derived from an EMBL/GenBank/DDBJ whole genome shotgun (WGS) entry which is preliminary data.</text>
</comment>
<name>A0A2G6KL73_9BACT</name>
<proteinExistence type="predicted"/>
<organism evidence="2 3">
    <name type="scientific">candidate division KSB3 bacterium</name>
    <dbReference type="NCBI Taxonomy" id="2044937"/>
    <lineage>
        <taxon>Bacteria</taxon>
        <taxon>candidate division KSB3</taxon>
    </lineage>
</organism>
<dbReference type="EMBL" id="PDSK01000014">
    <property type="protein sequence ID" value="PIE36411.1"/>
    <property type="molecule type" value="Genomic_DNA"/>
</dbReference>
<dbReference type="GO" id="GO:0003725">
    <property type="term" value="F:double-stranded RNA binding"/>
    <property type="evidence" value="ECO:0007669"/>
    <property type="project" value="InterPro"/>
</dbReference>
<accession>A0A2G6KL73</accession>
<dbReference type="InterPro" id="IPR052532">
    <property type="entry name" value="SUA5_domain"/>
</dbReference>
<evidence type="ECO:0000313" key="3">
    <source>
        <dbReference type="Proteomes" id="UP000230821"/>
    </source>
</evidence>
<dbReference type="InterPro" id="IPR006070">
    <property type="entry name" value="Sua5-like_dom"/>
</dbReference>
<gene>
    <name evidence="2" type="ORF">CSA56_00400</name>
</gene>
<evidence type="ECO:0000313" key="2">
    <source>
        <dbReference type="EMBL" id="PIE36411.1"/>
    </source>
</evidence>
<sequence length="203" mass="22689">MLVKIHPYNPQQRLIDKVTRHLKNGAVICYPTGTGYGIGCDLFNAKAIKQIIQLKQRPKQKPFSFMCADLSDISKYAHVSNTAYRLLKKNLPGPYTFVLPGTKLVPRVMATKQKTVGIRVAEEPISRLLIETLGNPIINTSIRLHEDDEPLAEPFAIEQYLGNRVDITIDGGPIYPDPSSIIDLTSDHPEILREGKGDVTPFR</sequence>
<dbReference type="PANTHER" id="PTHR42828:SF3">
    <property type="entry name" value="THREONYLCARBAMOYL-AMP SYNTHASE"/>
    <property type="match status" value="1"/>
</dbReference>
<dbReference type="NCBIfam" id="TIGR00057">
    <property type="entry name" value="L-threonylcarbamoyladenylate synthase"/>
    <property type="match status" value="1"/>
</dbReference>
<dbReference type="AlphaFoldDB" id="A0A2G6KL73"/>